<accession>A0A915ZXA9</accession>
<dbReference type="OrthoDB" id="10411389at2759"/>
<dbReference type="EMBL" id="CAGKOT010000085">
    <property type="protein sequence ID" value="CAB5393866.1"/>
    <property type="molecule type" value="Genomic_DNA"/>
</dbReference>
<gene>
    <name evidence="1" type="ORF">CHRIB12_LOCUS23056</name>
</gene>
<name>A0A915ZXA9_9GLOM</name>
<protein>
    <submittedName>
        <fullName evidence="1">Uncharacterized protein</fullName>
    </submittedName>
</protein>
<dbReference type="Proteomes" id="UP000684084">
    <property type="component" value="Unassembled WGS sequence"/>
</dbReference>
<reference evidence="1" key="1">
    <citation type="submission" date="2020-05" db="EMBL/GenBank/DDBJ databases">
        <authorList>
            <person name="Rincon C."/>
            <person name="Sanders R I."/>
            <person name="Robbins C."/>
            <person name="Chaturvedi A."/>
        </authorList>
    </citation>
    <scope>NUCLEOTIDE SEQUENCE</scope>
    <source>
        <strain evidence="1">CHB12</strain>
    </source>
</reference>
<evidence type="ECO:0000313" key="1">
    <source>
        <dbReference type="EMBL" id="CAB5393866.1"/>
    </source>
</evidence>
<proteinExistence type="predicted"/>
<evidence type="ECO:0000313" key="2">
    <source>
        <dbReference type="Proteomes" id="UP000684084"/>
    </source>
</evidence>
<organism evidence="1 2">
    <name type="scientific">Rhizophagus irregularis</name>
    <dbReference type="NCBI Taxonomy" id="588596"/>
    <lineage>
        <taxon>Eukaryota</taxon>
        <taxon>Fungi</taxon>
        <taxon>Fungi incertae sedis</taxon>
        <taxon>Mucoromycota</taxon>
        <taxon>Glomeromycotina</taxon>
        <taxon>Glomeromycetes</taxon>
        <taxon>Glomerales</taxon>
        <taxon>Glomeraceae</taxon>
        <taxon>Rhizophagus</taxon>
    </lineage>
</organism>
<dbReference type="AlphaFoldDB" id="A0A915ZXA9"/>
<sequence>MPPTDVKKGIIAQFALCRKTSRTGFCKKHQTACNIHRGGEKRKKKSQEKKSISIKNASYTKCTINVQYRKTEKICTKLTFGPQNKHLKKKLHLKPERGPLGSAIRYCKTSSSQSTKNLSIYFPSENQQQYLALDLLYIP</sequence>
<comment type="caution">
    <text evidence="1">The sequence shown here is derived from an EMBL/GenBank/DDBJ whole genome shotgun (WGS) entry which is preliminary data.</text>
</comment>